<dbReference type="InterPro" id="IPR036388">
    <property type="entry name" value="WH-like_DNA-bd_sf"/>
</dbReference>
<dbReference type="Proteomes" id="UP001336250">
    <property type="component" value="Unassembled WGS sequence"/>
</dbReference>
<name>A0AAW9QH90_9BURK</name>
<dbReference type="PRINTS" id="PR00598">
    <property type="entry name" value="HTHMARR"/>
</dbReference>
<dbReference type="Pfam" id="PF01047">
    <property type="entry name" value="MarR"/>
    <property type="match status" value="1"/>
</dbReference>
<dbReference type="AlphaFoldDB" id="A0AAW9QH90"/>
<keyword evidence="1" id="KW-0805">Transcription regulation</keyword>
<dbReference type="Gene3D" id="1.10.10.10">
    <property type="entry name" value="Winged helix-like DNA-binding domain superfamily/Winged helix DNA-binding domain"/>
    <property type="match status" value="1"/>
</dbReference>
<reference evidence="5 6" key="1">
    <citation type="submission" date="2024-02" db="EMBL/GenBank/DDBJ databases">
        <title>Genome sequence of Aquincola sp. MAHUQ-54.</title>
        <authorList>
            <person name="Huq M.A."/>
        </authorList>
    </citation>
    <scope>NUCLEOTIDE SEQUENCE [LARGE SCALE GENOMIC DNA]</scope>
    <source>
        <strain evidence="5 6">MAHUQ-54</strain>
    </source>
</reference>
<dbReference type="PANTHER" id="PTHR42756">
    <property type="entry name" value="TRANSCRIPTIONAL REGULATOR, MARR"/>
    <property type="match status" value="1"/>
</dbReference>
<dbReference type="InterPro" id="IPR000835">
    <property type="entry name" value="HTH_MarR-typ"/>
</dbReference>
<keyword evidence="2" id="KW-0238">DNA-binding</keyword>
<dbReference type="PROSITE" id="PS50995">
    <property type="entry name" value="HTH_MARR_2"/>
    <property type="match status" value="1"/>
</dbReference>
<evidence type="ECO:0000313" key="5">
    <source>
        <dbReference type="EMBL" id="MEF7616620.1"/>
    </source>
</evidence>
<comment type="caution">
    <text evidence="5">The sequence shown here is derived from an EMBL/GenBank/DDBJ whole genome shotgun (WGS) entry which is preliminary data.</text>
</comment>
<keyword evidence="6" id="KW-1185">Reference proteome</keyword>
<evidence type="ECO:0000256" key="1">
    <source>
        <dbReference type="ARBA" id="ARBA00023015"/>
    </source>
</evidence>
<evidence type="ECO:0000256" key="2">
    <source>
        <dbReference type="ARBA" id="ARBA00023125"/>
    </source>
</evidence>
<dbReference type="SMART" id="SM00347">
    <property type="entry name" value="HTH_MARR"/>
    <property type="match status" value="1"/>
</dbReference>
<proteinExistence type="predicted"/>
<feature type="domain" description="HTH marR-type" evidence="4">
    <location>
        <begin position="19"/>
        <end position="155"/>
    </location>
</feature>
<dbReference type="GO" id="GO:0003677">
    <property type="term" value="F:DNA binding"/>
    <property type="evidence" value="ECO:0007669"/>
    <property type="project" value="UniProtKB-KW"/>
</dbReference>
<dbReference type="GO" id="GO:0003700">
    <property type="term" value="F:DNA-binding transcription factor activity"/>
    <property type="evidence" value="ECO:0007669"/>
    <property type="project" value="InterPro"/>
</dbReference>
<dbReference type="SUPFAM" id="SSF46785">
    <property type="entry name" value="Winged helix' DNA-binding domain"/>
    <property type="match status" value="1"/>
</dbReference>
<keyword evidence="3" id="KW-0804">Transcription</keyword>
<dbReference type="RefSeq" id="WP_332292161.1">
    <property type="nucleotide sequence ID" value="NZ_JAZIBG010000048.1"/>
</dbReference>
<evidence type="ECO:0000256" key="3">
    <source>
        <dbReference type="ARBA" id="ARBA00023163"/>
    </source>
</evidence>
<gene>
    <name evidence="5" type="ORF">V4F39_22090</name>
</gene>
<organism evidence="5 6">
    <name type="scientific">Aquincola agrisoli</name>
    <dbReference type="NCBI Taxonomy" id="3119538"/>
    <lineage>
        <taxon>Bacteria</taxon>
        <taxon>Pseudomonadati</taxon>
        <taxon>Pseudomonadota</taxon>
        <taxon>Betaproteobacteria</taxon>
        <taxon>Burkholderiales</taxon>
        <taxon>Sphaerotilaceae</taxon>
        <taxon>Aquincola</taxon>
    </lineage>
</organism>
<accession>A0AAW9QH90</accession>
<protein>
    <submittedName>
        <fullName evidence="5">MarR family transcriptional regulator</fullName>
    </submittedName>
</protein>
<evidence type="ECO:0000313" key="6">
    <source>
        <dbReference type="Proteomes" id="UP001336250"/>
    </source>
</evidence>
<dbReference type="PANTHER" id="PTHR42756:SF1">
    <property type="entry name" value="TRANSCRIPTIONAL REPRESSOR OF EMRAB OPERON"/>
    <property type="match status" value="1"/>
</dbReference>
<dbReference type="EMBL" id="JAZIBG010000048">
    <property type="protein sequence ID" value="MEF7616620.1"/>
    <property type="molecule type" value="Genomic_DNA"/>
</dbReference>
<dbReference type="InterPro" id="IPR036390">
    <property type="entry name" value="WH_DNA-bd_sf"/>
</dbReference>
<sequence>MSEQKDPAVQAELAQYHDRSALFSRPGFLIRRLHQIHTWLFAEETQAYNITPVQYSLLTALAEHGEMDQNTLAYEIGLERTSVAEVLPRLEARGVVERRQSPLDRRVKLVKISRKGRALAKRMAAAAQRAHDRTIELLPPEEREQFMLQLIKLVEANNDGSVVPLRLR</sequence>
<evidence type="ECO:0000259" key="4">
    <source>
        <dbReference type="PROSITE" id="PS50995"/>
    </source>
</evidence>